<keyword evidence="2" id="KW-1185">Reference proteome</keyword>
<gene>
    <name evidence="1" type="ORF">LX32DRAFT_413191</name>
</gene>
<dbReference type="AlphaFoldDB" id="A0AAD9HFR1"/>
<dbReference type="Proteomes" id="UP001232148">
    <property type="component" value="Unassembled WGS sequence"/>
</dbReference>
<evidence type="ECO:0000313" key="1">
    <source>
        <dbReference type="EMBL" id="KAK2028060.1"/>
    </source>
</evidence>
<dbReference type="EMBL" id="MU842884">
    <property type="protein sequence ID" value="KAK2028060.1"/>
    <property type="molecule type" value="Genomic_DNA"/>
</dbReference>
<evidence type="ECO:0000313" key="2">
    <source>
        <dbReference type="Proteomes" id="UP001232148"/>
    </source>
</evidence>
<protein>
    <submittedName>
        <fullName evidence="1">Uncharacterized protein</fullName>
    </submittedName>
</protein>
<proteinExistence type="predicted"/>
<comment type="caution">
    <text evidence="1">The sequence shown here is derived from an EMBL/GenBank/DDBJ whole genome shotgun (WGS) entry which is preliminary data.</text>
</comment>
<organism evidence="1 2">
    <name type="scientific">Colletotrichum zoysiae</name>
    <dbReference type="NCBI Taxonomy" id="1216348"/>
    <lineage>
        <taxon>Eukaryota</taxon>
        <taxon>Fungi</taxon>
        <taxon>Dikarya</taxon>
        <taxon>Ascomycota</taxon>
        <taxon>Pezizomycotina</taxon>
        <taxon>Sordariomycetes</taxon>
        <taxon>Hypocreomycetidae</taxon>
        <taxon>Glomerellales</taxon>
        <taxon>Glomerellaceae</taxon>
        <taxon>Colletotrichum</taxon>
        <taxon>Colletotrichum graminicola species complex</taxon>
    </lineage>
</organism>
<name>A0AAD9HFR1_9PEZI</name>
<reference evidence="1" key="1">
    <citation type="submission" date="2021-06" db="EMBL/GenBank/DDBJ databases">
        <title>Comparative genomics, transcriptomics and evolutionary studies reveal genomic signatures of adaptation to plant cell wall in hemibiotrophic fungi.</title>
        <authorList>
            <consortium name="DOE Joint Genome Institute"/>
            <person name="Baroncelli R."/>
            <person name="Diaz J.F."/>
            <person name="Benocci T."/>
            <person name="Peng M."/>
            <person name="Battaglia E."/>
            <person name="Haridas S."/>
            <person name="Andreopoulos W."/>
            <person name="Labutti K."/>
            <person name="Pangilinan J."/>
            <person name="Floch G.L."/>
            <person name="Makela M.R."/>
            <person name="Henrissat B."/>
            <person name="Grigoriev I.V."/>
            <person name="Crouch J.A."/>
            <person name="De Vries R.P."/>
            <person name="Sukno S.A."/>
            <person name="Thon M.R."/>
        </authorList>
    </citation>
    <scope>NUCLEOTIDE SEQUENCE</scope>
    <source>
        <strain evidence="1">MAFF235873</strain>
    </source>
</reference>
<sequence length="150" mass="16506">MLCGFLVCPLLATYYTPEKRGRASTGGDAPGCQAPVICIPHRGSNQACHAWMRSKHTRQTRTCRVVWGTRRSTRHASSDSTMRGSLLIWKRTATGSSSRAAPQLAFMGRVARSRGKMWDAQSHPLHMTPGRFSGGSVCQAEAPRIHTRRA</sequence>
<accession>A0AAD9HFR1</accession>